<evidence type="ECO:0000259" key="2">
    <source>
        <dbReference type="Pfam" id="PF04917"/>
    </source>
</evidence>
<gene>
    <name evidence="3" type="ORF">F506_09600</name>
</gene>
<dbReference type="EMBL" id="CP011409">
    <property type="protein sequence ID" value="AKZ62897.1"/>
    <property type="molecule type" value="Genomic_DNA"/>
</dbReference>
<reference evidence="4" key="1">
    <citation type="journal article" date="2015" name="Genome Announc.">
        <title>Complete Genome Sequence of Herbaspirillum hiltneri N3 (DSM 17495), Isolated from Surface-Sterilized Wheat Roots.</title>
        <authorList>
            <person name="Guizelini D."/>
            <person name="Saizaki P.M."/>
            <person name="Coimbra N.A."/>
            <person name="Weiss V.A."/>
            <person name="Faoro H."/>
            <person name="Sfeir M.Z."/>
            <person name="Baura V.A."/>
            <person name="Monteiro R.A."/>
            <person name="Chubatsu L.S."/>
            <person name="Souza E.M."/>
            <person name="Cruz L.M."/>
            <person name="Pedrosa F.O."/>
            <person name="Raittz R.T."/>
            <person name="Marchaukoski J.N."/>
            <person name="Steffens M.B."/>
        </authorList>
    </citation>
    <scope>NUCLEOTIDE SEQUENCE [LARGE SCALE GENOMIC DNA]</scope>
    <source>
        <strain evidence="4">N3</strain>
    </source>
</reference>
<protein>
    <submittedName>
        <fullName evidence="3">Pilus assembly protein PilV</fullName>
    </submittedName>
</protein>
<name>A0ABM5V094_9BURK</name>
<dbReference type="InterPro" id="IPR007001">
    <property type="entry name" value="Shufflon_N"/>
</dbReference>
<evidence type="ECO:0000313" key="3">
    <source>
        <dbReference type="EMBL" id="AKZ62897.1"/>
    </source>
</evidence>
<accession>A0ABM5V094</accession>
<evidence type="ECO:0000313" key="4">
    <source>
        <dbReference type="Proteomes" id="UP000063429"/>
    </source>
</evidence>
<sequence length="479" mass="49874">MTTSLRFSRLPRRHPQHRQRGIAMIELLGALAIGTMILLGLSTMMDGSVDDMKGQQAGYYQSQVAAAAEKYISANAATLQGLTPTAASVATVSLAQLKTGRFLPGGMAATNVYRQTPCVLVRQPDPAGAPGKFDVLVVTTGGGVIPEKDLPAAAMNAGPGGGYISTGDTANAKGATWSLNTSAYRSTACPSASALSGGAADGGHLVSNLFTDGSGMLSTDYLYRNAVPGHPELNRMNTPIRMANAALVSNGASCLNASGVAEPGVALDSGTRALLTCSSGGVWSSYSQWKEPVSTYASLPSGSVGDVRMVTSLARAFMYDGSSWRPLAIDQDGNFDVPGRITTTTLDASQDITARRVAASQNISAGGTITASGDISSGGSMWAGYDVNAVHAVNSFDVNASHNVVAQGVQALRWMESEAITIFTVMTPGTPCHYLQYDPIDATSYINYPMGTIVMDANYRPLICGADKTMRYANGTYSP</sequence>
<evidence type="ECO:0000256" key="1">
    <source>
        <dbReference type="SAM" id="Phobius"/>
    </source>
</evidence>
<proteinExistence type="predicted"/>
<keyword evidence="1" id="KW-0472">Membrane</keyword>
<keyword evidence="4" id="KW-1185">Reference proteome</keyword>
<dbReference type="Pfam" id="PF04917">
    <property type="entry name" value="Shufflon_N"/>
    <property type="match status" value="1"/>
</dbReference>
<keyword evidence="1" id="KW-1133">Transmembrane helix</keyword>
<keyword evidence="1" id="KW-0812">Transmembrane</keyword>
<feature type="domain" description="Bacterial shufflon protein N-terminal" evidence="2">
    <location>
        <begin position="54"/>
        <end position="259"/>
    </location>
</feature>
<feature type="transmembrane region" description="Helical" evidence="1">
    <location>
        <begin position="21"/>
        <end position="41"/>
    </location>
</feature>
<dbReference type="Proteomes" id="UP000063429">
    <property type="component" value="Chromosome"/>
</dbReference>
<organism evidence="3 4">
    <name type="scientific">Herbaspirillum hiltneri N3</name>
    <dbReference type="NCBI Taxonomy" id="1262470"/>
    <lineage>
        <taxon>Bacteria</taxon>
        <taxon>Pseudomonadati</taxon>
        <taxon>Pseudomonadota</taxon>
        <taxon>Betaproteobacteria</taxon>
        <taxon>Burkholderiales</taxon>
        <taxon>Oxalobacteraceae</taxon>
        <taxon>Herbaspirillum</taxon>
    </lineage>
</organism>